<evidence type="ECO:0000259" key="2">
    <source>
        <dbReference type="Pfam" id="PF05193"/>
    </source>
</evidence>
<evidence type="ECO:0000259" key="1">
    <source>
        <dbReference type="Pfam" id="PF00675"/>
    </source>
</evidence>
<dbReference type="InterPro" id="IPR011765">
    <property type="entry name" value="Pept_M16_N"/>
</dbReference>
<proteinExistence type="predicted"/>
<name>A0A9D1EPV1_9FIRM</name>
<reference evidence="3" key="1">
    <citation type="submission" date="2020-10" db="EMBL/GenBank/DDBJ databases">
        <authorList>
            <person name="Gilroy R."/>
        </authorList>
    </citation>
    <scope>NUCLEOTIDE SEQUENCE</scope>
    <source>
        <strain evidence="3">CHK157-1446</strain>
    </source>
</reference>
<feature type="domain" description="Peptidase M16 C-terminal" evidence="2">
    <location>
        <begin position="185"/>
        <end position="360"/>
    </location>
</feature>
<dbReference type="Pfam" id="PF05193">
    <property type="entry name" value="Peptidase_M16_C"/>
    <property type="match status" value="1"/>
</dbReference>
<dbReference type="PANTHER" id="PTHR11851:SF134">
    <property type="entry name" value="ZINC-DEPENDENT PROTEASE"/>
    <property type="match status" value="1"/>
</dbReference>
<dbReference type="Pfam" id="PF00675">
    <property type="entry name" value="Peptidase_M16"/>
    <property type="match status" value="1"/>
</dbReference>
<evidence type="ECO:0000313" key="3">
    <source>
        <dbReference type="EMBL" id="HIS25074.1"/>
    </source>
</evidence>
<gene>
    <name evidence="3" type="ORF">IAD01_06710</name>
</gene>
<sequence length="428" mass="48143">MNYEKQLVVNERTGEKYYYIKHPSGLSIYVMEMEGYNTAYALFGTKYGSVNTTFKTKKDADYVTVPEGIAHFLEHKLFENEDCDVFELYARTGASGNAYTSFNKTAYLFSCTSNFKESLSILLDFVQKPYFTQATVDKEQGIIGQEIKMCEDNPYRAVLFNLLKAVYYKHPIRIDIAGTVESIAKIDADLLYRCYNTFYNLHNMVLSVAGNCKVDDVLEVADKLLKPCEDFELRSIFPDEPSGVAQSECVCKMPVGVPIFAVGFKASPCIGAQMIKKEYESAFLMDLIFGPTSEFYKKNLEAGLINSTFGSETIDGEGFFVNIIEGESKDPVKLRELINEEIKRVKREGISCEDFNDMKKSRYASAIRAFANVESCASLMLDSYINSAQPFDAIETLASLKYEDVMGAIDELLCQENSSLSIVEPAQQ</sequence>
<dbReference type="InterPro" id="IPR011249">
    <property type="entry name" value="Metalloenz_LuxS/M16"/>
</dbReference>
<organism evidence="3 4">
    <name type="scientific">Candidatus Faeciplasma gallinarum</name>
    <dbReference type="NCBI Taxonomy" id="2840799"/>
    <lineage>
        <taxon>Bacteria</taxon>
        <taxon>Bacillati</taxon>
        <taxon>Bacillota</taxon>
        <taxon>Clostridia</taxon>
        <taxon>Eubacteriales</taxon>
        <taxon>Oscillospiraceae</taxon>
        <taxon>Oscillospiraceae incertae sedis</taxon>
        <taxon>Candidatus Faeciplasma</taxon>
    </lineage>
</organism>
<protein>
    <submittedName>
        <fullName evidence="3">Insulinase family protein</fullName>
    </submittedName>
</protein>
<dbReference type="InterPro" id="IPR050361">
    <property type="entry name" value="MPP/UQCRC_Complex"/>
</dbReference>
<evidence type="ECO:0000313" key="4">
    <source>
        <dbReference type="Proteomes" id="UP000823982"/>
    </source>
</evidence>
<dbReference type="EMBL" id="DVIR01000060">
    <property type="protein sequence ID" value="HIS25074.1"/>
    <property type="molecule type" value="Genomic_DNA"/>
</dbReference>
<feature type="domain" description="Peptidase M16 N-terminal" evidence="1">
    <location>
        <begin position="67"/>
        <end position="179"/>
    </location>
</feature>
<comment type="caution">
    <text evidence="3">The sequence shown here is derived from an EMBL/GenBank/DDBJ whole genome shotgun (WGS) entry which is preliminary data.</text>
</comment>
<accession>A0A9D1EPV1</accession>
<dbReference type="SUPFAM" id="SSF63411">
    <property type="entry name" value="LuxS/MPP-like metallohydrolase"/>
    <property type="match status" value="2"/>
</dbReference>
<dbReference type="InterPro" id="IPR007863">
    <property type="entry name" value="Peptidase_M16_C"/>
</dbReference>
<dbReference type="Proteomes" id="UP000823982">
    <property type="component" value="Unassembled WGS sequence"/>
</dbReference>
<dbReference type="PANTHER" id="PTHR11851">
    <property type="entry name" value="METALLOPROTEASE"/>
    <property type="match status" value="1"/>
</dbReference>
<dbReference type="NCBIfam" id="NF047421">
    <property type="entry name" value="YfmH_fam"/>
    <property type="match status" value="1"/>
</dbReference>
<dbReference type="GO" id="GO:0046872">
    <property type="term" value="F:metal ion binding"/>
    <property type="evidence" value="ECO:0007669"/>
    <property type="project" value="InterPro"/>
</dbReference>
<dbReference type="Gene3D" id="3.30.830.10">
    <property type="entry name" value="Metalloenzyme, LuxS/M16 peptidase-like"/>
    <property type="match status" value="2"/>
</dbReference>
<dbReference type="AlphaFoldDB" id="A0A9D1EPV1"/>
<reference evidence="3" key="2">
    <citation type="journal article" date="2021" name="PeerJ">
        <title>Extensive microbial diversity within the chicken gut microbiome revealed by metagenomics and culture.</title>
        <authorList>
            <person name="Gilroy R."/>
            <person name="Ravi A."/>
            <person name="Getino M."/>
            <person name="Pursley I."/>
            <person name="Horton D.L."/>
            <person name="Alikhan N.F."/>
            <person name="Baker D."/>
            <person name="Gharbi K."/>
            <person name="Hall N."/>
            <person name="Watson M."/>
            <person name="Adriaenssens E.M."/>
            <person name="Foster-Nyarko E."/>
            <person name="Jarju S."/>
            <person name="Secka A."/>
            <person name="Antonio M."/>
            <person name="Oren A."/>
            <person name="Chaudhuri R.R."/>
            <person name="La Ragione R."/>
            <person name="Hildebrand F."/>
            <person name="Pallen M.J."/>
        </authorList>
    </citation>
    <scope>NUCLEOTIDE SEQUENCE</scope>
    <source>
        <strain evidence="3">CHK157-1446</strain>
    </source>
</reference>